<proteinExistence type="predicted"/>
<dbReference type="EMBL" id="OZ035840">
    <property type="protein sequence ID" value="CAL1588934.1"/>
    <property type="molecule type" value="Genomic_DNA"/>
</dbReference>
<name>A0AAV2KLN5_KNICA</name>
<accession>A0AAV2KLN5</accession>
<protein>
    <recommendedName>
        <fullName evidence="3">Retrotransposon gag domain-containing protein</fullName>
    </recommendedName>
</protein>
<evidence type="ECO:0000313" key="2">
    <source>
        <dbReference type="Proteomes" id="UP001497482"/>
    </source>
</evidence>
<reference evidence="1 2" key="1">
    <citation type="submission" date="2024-04" db="EMBL/GenBank/DDBJ databases">
        <authorList>
            <person name="Waldvogel A.-M."/>
            <person name="Schoenle A."/>
        </authorList>
    </citation>
    <scope>NUCLEOTIDE SEQUENCE [LARGE SCALE GENOMIC DNA]</scope>
</reference>
<evidence type="ECO:0000313" key="1">
    <source>
        <dbReference type="EMBL" id="CAL1588934.1"/>
    </source>
</evidence>
<dbReference type="Proteomes" id="UP001497482">
    <property type="component" value="Chromosome 18"/>
</dbReference>
<organism evidence="1 2">
    <name type="scientific">Knipowitschia caucasica</name>
    <name type="common">Caucasian dwarf goby</name>
    <name type="synonym">Pomatoschistus caucasicus</name>
    <dbReference type="NCBI Taxonomy" id="637954"/>
    <lineage>
        <taxon>Eukaryota</taxon>
        <taxon>Metazoa</taxon>
        <taxon>Chordata</taxon>
        <taxon>Craniata</taxon>
        <taxon>Vertebrata</taxon>
        <taxon>Euteleostomi</taxon>
        <taxon>Actinopterygii</taxon>
        <taxon>Neopterygii</taxon>
        <taxon>Teleostei</taxon>
        <taxon>Neoteleostei</taxon>
        <taxon>Acanthomorphata</taxon>
        <taxon>Gobiaria</taxon>
        <taxon>Gobiiformes</taxon>
        <taxon>Gobioidei</taxon>
        <taxon>Gobiidae</taxon>
        <taxon>Gobiinae</taxon>
        <taxon>Knipowitschia</taxon>
    </lineage>
</organism>
<gene>
    <name evidence="1" type="ORF">KC01_LOCUS18637</name>
</gene>
<sequence length="157" mass="17506">MLLLKFLRIRVWQLHYNQLLSSLTNLSIMFPSHICLSRNTFLFIKSFTQVLQHISPGREAARALVSLHQGRHRASDYAIKFRTLAAEMTITSLCAPRKQVVMVDSGTDANLMDIDLAKDLGLGLVPLAALLVATAVDGRKTEGYWGGVMGNSQEKRH</sequence>
<keyword evidence="2" id="KW-1185">Reference proteome</keyword>
<dbReference type="AlphaFoldDB" id="A0AAV2KLN5"/>
<evidence type="ECO:0008006" key="3">
    <source>
        <dbReference type="Google" id="ProtNLM"/>
    </source>
</evidence>